<dbReference type="PANTHER" id="PTHR30269:SF0">
    <property type="entry name" value="MEMBRANE TRANSPORTER PROTEIN YFCA-RELATED"/>
    <property type="match status" value="1"/>
</dbReference>
<comment type="caution">
    <text evidence="9">The sequence shown here is derived from an EMBL/GenBank/DDBJ whole genome shotgun (WGS) entry which is preliminary data.</text>
</comment>
<dbReference type="AlphaFoldDB" id="A0A4T0V7A6"/>
<evidence type="ECO:0000256" key="2">
    <source>
        <dbReference type="ARBA" id="ARBA00009142"/>
    </source>
</evidence>
<evidence type="ECO:0000313" key="10">
    <source>
        <dbReference type="Proteomes" id="UP000308891"/>
    </source>
</evidence>
<dbReference type="Proteomes" id="UP000308891">
    <property type="component" value="Unassembled WGS sequence"/>
</dbReference>
<feature type="transmembrane region" description="Helical" evidence="8">
    <location>
        <begin position="291"/>
        <end position="309"/>
    </location>
</feature>
<protein>
    <recommendedName>
        <fullName evidence="8">Probable membrane transporter protein</fullName>
    </recommendedName>
</protein>
<dbReference type="PANTHER" id="PTHR30269">
    <property type="entry name" value="TRANSMEMBRANE PROTEIN YFCA"/>
    <property type="match status" value="1"/>
</dbReference>
<feature type="transmembrane region" description="Helical" evidence="8">
    <location>
        <begin position="237"/>
        <end position="256"/>
    </location>
</feature>
<dbReference type="GO" id="GO:0005886">
    <property type="term" value="C:plasma membrane"/>
    <property type="evidence" value="ECO:0007669"/>
    <property type="project" value="UniProtKB-SubCell"/>
</dbReference>
<evidence type="ECO:0000256" key="5">
    <source>
        <dbReference type="ARBA" id="ARBA00022692"/>
    </source>
</evidence>
<dbReference type="EMBL" id="STGJ01000001">
    <property type="protein sequence ID" value="TIC87186.1"/>
    <property type="molecule type" value="Genomic_DNA"/>
</dbReference>
<keyword evidence="3" id="KW-0813">Transport</keyword>
<evidence type="ECO:0000256" key="1">
    <source>
        <dbReference type="ARBA" id="ARBA00004651"/>
    </source>
</evidence>
<keyword evidence="6 8" id="KW-1133">Transmembrane helix</keyword>
<evidence type="ECO:0000256" key="8">
    <source>
        <dbReference type="RuleBase" id="RU363041"/>
    </source>
</evidence>
<comment type="similarity">
    <text evidence="2 8">Belongs to the 4-toluene sulfonate uptake permease (TSUP) (TC 2.A.102) family.</text>
</comment>
<dbReference type="Pfam" id="PF01925">
    <property type="entry name" value="TauE"/>
    <property type="match status" value="1"/>
</dbReference>
<reference evidence="9 10" key="1">
    <citation type="submission" date="2019-04" db="EMBL/GenBank/DDBJ databases">
        <title>Crenobacter sp. nov.</title>
        <authorList>
            <person name="Shi S."/>
        </authorList>
    </citation>
    <scope>NUCLEOTIDE SEQUENCE [LARGE SCALE GENOMIC DNA]</scope>
    <source>
        <strain evidence="9 10">GY 70310</strain>
    </source>
</reference>
<evidence type="ECO:0000256" key="6">
    <source>
        <dbReference type="ARBA" id="ARBA00022989"/>
    </source>
</evidence>
<evidence type="ECO:0000256" key="3">
    <source>
        <dbReference type="ARBA" id="ARBA00022448"/>
    </source>
</evidence>
<keyword evidence="7 8" id="KW-0472">Membrane</keyword>
<evidence type="ECO:0000313" key="9">
    <source>
        <dbReference type="EMBL" id="TIC87186.1"/>
    </source>
</evidence>
<gene>
    <name evidence="9" type="ORF">E5K04_01855</name>
</gene>
<proteinExistence type="inferred from homology"/>
<dbReference type="InterPro" id="IPR052017">
    <property type="entry name" value="TSUP"/>
</dbReference>
<keyword evidence="4 8" id="KW-1003">Cell membrane</keyword>
<dbReference type="OrthoDB" id="560496at2"/>
<dbReference type="InterPro" id="IPR002781">
    <property type="entry name" value="TM_pro_TauE-like"/>
</dbReference>
<feature type="transmembrane region" description="Helical" evidence="8">
    <location>
        <begin position="197"/>
        <end position="225"/>
    </location>
</feature>
<accession>A0A4T0V7A6</accession>
<keyword evidence="5 8" id="KW-0812">Transmembrane</keyword>
<sequence>MTDTVRPRAARLGSKASISVVLPQPEKPATPSTLGISPPLWRQARAGHLYFGHCPHPFYRMTEYFYLAAVAFIGGVAGATVGGAGLVQLPALLNAFPGSPLPFILGTNKLIFALSGANNVRRYLQTTRIEWPLLLPALVFGVAAAVFGASLIGKLDEAWFKPVLLVVLVLIAGYILTHKQLGETESAPAVPDRAAPVAGAAGGALFGLYQGMFGPAAISFVSLALVRARGMAFARAVGNAQLFVNACNAAAMLWFLAHGQCLYEVALLMGACSVAGSFVGLKLAEKGDSHLIRLLFIGVLVVEIARYGWSILA</sequence>
<keyword evidence="10" id="KW-1185">Reference proteome</keyword>
<feature type="transmembrane region" description="Helical" evidence="8">
    <location>
        <begin position="133"/>
        <end position="152"/>
    </location>
</feature>
<organism evidence="9 10">
    <name type="scientific">Crenobacter intestini</name>
    <dbReference type="NCBI Taxonomy" id="2563443"/>
    <lineage>
        <taxon>Bacteria</taxon>
        <taxon>Pseudomonadati</taxon>
        <taxon>Pseudomonadota</taxon>
        <taxon>Betaproteobacteria</taxon>
        <taxon>Neisseriales</taxon>
        <taxon>Neisseriaceae</taxon>
        <taxon>Crenobacter</taxon>
    </lineage>
</organism>
<feature type="transmembrane region" description="Helical" evidence="8">
    <location>
        <begin position="262"/>
        <end position="284"/>
    </location>
</feature>
<comment type="subcellular location">
    <subcellularLocation>
        <location evidence="1 8">Cell membrane</location>
        <topology evidence="1 8">Multi-pass membrane protein</topology>
    </subcellularLocation>
</comment>
<feature type="transmembrane region" description="Helical" evidence="8">
    <location>
        <begin position="64"/>
        <end position="87"/>
    </location>
</feature>
<evidence type="ECO:0000256" key="7">
    <source>
        <dbReference type="ARBA" id="ARBA00023136"/>
    </source>
</evidence>
<evidence type="ECO:0000256" key="4">
    <source>
        <dbReference type="ARBA" id="ARBA00022475"/>
    </source>
</evidence>
<name>A0A4T0V7A6_9NEIS</name>